<feature type="signal peptide" evidence="1">
    <location>
        <begin position="1"/>
        <end position="23"/>
    </location>
</feature>
<keyword evidence="1" id="KW-0732">Signal</keyword>
<proteinExistence type="predicted"/>
<evidence type="ECO:0000256" key="1">
    <source>
        <dbReference type="SAM" id="SignalP"/>
    </source>
</evidence>
<dbReference type="EMBL" id="CM004399">
    <property type="protein sequence ID" value="OAY34013.1"/>
    <property type="molecule type" value="Genomic_DNA"/>
</dbReference>
<evidence type="ECO:0000313" key="2">
    <source>
        <dbReference type="EMBL" id="OAY34013.1"/>
    </source>
</evidence>
<protein>
    <submittedName>
        <fullName evidence="2">Uncharacterized protein</fullName>
    </submittedName>
</protein>
<gene>
    <name evidence="2" type="ORF">MANES_13G143000</name>
</gene>
<reference evidence="2" key="1">
    <citation type="submission" date="2016-02" db="EMBL/GenBank/DDBJ databases">
        <title>WGS assembly of Manihot esculenta.</title>
        <authorList>
            <person name="Bredeson J.V."/>
            <person name="Prochnik S.E."/>
            <person name="Lyons J.B."/>
            <person name="Schmutz J."/>
            <person name="Grimwood J."/>
            <person name="Vrebalov J."/>
            <person name="Bart R.S."/>
            <person name="Amuge T."/>
            <person name="Ferguson M.E."/>
            <person name="Green R."/>
            <person name="Putnam N."/>
            <person name="Stites J."/>
            <person name="Rounsley S."/>
            <person name="Rokhsar D.S."/>
        </authorList>
    </citation>
    <scope>NUCLEOTIDE SEQUENCE [LARGE SCALE GENOMIC DNA]</scope>
    <source>
        <tissue evidence="2">Leaf</tissue>
    </source>
</reference>
<dbReference type="AlphaFoldDB" id="A0A2C9URT9"/>
<feature type="chain" id="PRO_5012226176" evidence="1">
    <location>
        <begin position="24"/>
        <end position="54"/>
    </location>
</feature>
<organism evidence="2">
    <name type="scientific">Manihot esculenta</name>
    <name type="common">Cassava</name>
    <name type="synonym">Jatropha manihot</name>
    <dbReference type="NCBI Taxonomy" id="3983"/>
    <lineage>
        <taxon>Eukaryota</taxon>
        <taxon>Viridiplantae</taxon>
        <taxon>Streptophyta</taxon>
        <taxon>Embryophyta</taxon>
        <taxon>Tracheophyta</taxon>
        <taxon>Spermatophyta</taxon>
        <taxon>Magnoliopsida</taxon>
        <taxon>eudicotyledons</taxon>
        <taxon>Gunneridae</taxon>
        <taxon>Pentapetalae</taxon>
        <taxon>rosids</taxon>
        <taxon>fabids</taxon>
        <taxon>Malpighiales</taxon>
        <taxon>Euphorbiaceae</taxon>
        <taxon>Crotonoideae</taxon>
        <taxon>Manihoteae</taxon>
        <taxon>Manihot</taxon>
    </lineage>
</organism>
<accession>A0A2C9URT9</accession>
<sequence length="54" mass="5797">MVAKCLLPIRLLLVLSLVLSSIAVPATRSLKSAHEENPPSVHFLTQDACSILSL</sequence>
<name>A0A2C9URT9_MANES</name>